<evidence type="ECO:0000259" key="8">
    <source>
        <dbReference type="PROSITE" id="PS50966"/>
    </source>
</evidence>
<organism evidence="9 10">
    <name type="scientific">Juglans regia</name>
    <name type="common">English walnut</name>
    <dbReference type="NCBI Taxonomy" id="51240"/>
    <lineage>
        <taxon>Eukaryota</taxon>
        <taxon>Viridiplantae</taxon>
        <taxon>Streptophyta</taxon>
        <taxon>Embryophyta</taxon>
        <taxon>Tracheophyta</taxon>
        <taxon>Spermatophyta</taxon>
        <taxon>Magnoliopsida</taxon>
        <taxon>eudicotyledons</taxon>
        <taxon>Gunneridae</taxon>
        <taxon>Pentapetalae</taxon>
        <taxon>rosids</taxon>
        <taxon>fabids</taxon>
        <taxon>Fagales</taxon>
        <taxon>Juglandaceae</taxon>
        <taxon>Juglans</taxon>
    </lineage>
</organism>
<dbReference type="InParanoid" id="A0A2I4F7C8"/>
<dbReference type="PANTHER" id="PTHR31669">
    <property type="entry name" value="PROTEIN FAR1-RELATED SEQUENCE 10-RELATED"/>
    <property type="match status" value="1"/>
</dbReference>
<dbReference type="Pfam" id="PF04434">
    <property type="entry name" value="SWIM"/>
    <property type="match status" value="1"/>
</dbReference>
<name>A0A2I4F7C8_JUGRE</name>
<keyword evidence="4 6" id="KW-0862">Zinc</keyword>
<dbReference type="SMART" id="SM00575">
    <property type="entry name" value="ZnF_PMZ"/>
    <property type="match status" value="1"/>
</dbReference>
<feature type="domain" description="SWIM-type" evidence="8">
    <location>
        <begin position="500"/>
        <end position="538"/>
    </location>
</feature>
<evidence type="ECO:0000256" key="7">
    <source>
        <dbReference type="SAM" id="MobiDB-lite"/>
    </source>
</evidence>
<dbReference type="Pfam" id="PF10551">
    <property type="entry name" value="MULE"/>
    <property type="match status" value="1"/>
</dbReference>
<dbReference type="OrthoDB" id="1336263at2759"/>
<dbReference type="GO" id="GO:0005634">
    <property type="term" value="C:nucleus"/>
    <property type="evidence" value="ECO:0007669"/>
    <property type="project" value="UniProtKB-SubCell"/>
</dbReference>
<sequence length="746" mass="85171">MVFNSKEELISYYKSYGKQCGFGISTQRSHRFEDGRLRYITLGCARGGKARNRTTNVARPRPTSKIGCNARINATFFEGVLKLLTVHNTHNHGLSPQKSRFFRCNREVSLSVKRMLDTNDQAGIRMNKSFAALVQEAGGFENLPFNEKDCRNYIDKARHLRLGKGGAGALHEYFARMQYKNNGFFSLLDMDDNGRLKNIFWADARSRASYKYFGEVVTFDTTYLTNRYGMPFAPFVGVNHHGQSILLGAGLISNEDTETFTWLFQSWLNCMDGEAPKAIITDQDRAMKNAIALVFPNTRHRFCLWHILKKVPEKLGSHGAYKDGLKSQLLKCVYDSQTIEEFEKCWEVMITTYNLQENAWLGSLYAERTYWAPVFLKEVFWAGMSTTQRSESMNAFFDGYVHARTNLKEFVDQFDNALRKKIENENAADFHSFNVTIPAVSISPLEKIFQATYTNSKFREVQKEVIGMVGVLPTLHRKDGVIATYHVEDEVCVDDFIKEVTQTVYFNEAEVDVKCSCALFEMRGILCRHALAIMRVNKVKKVPEKYILDRWRKDIKRTYTFIRSTYDSVDARPEVSRYSRILKVCYDVATNAASCDEHANDMIDKLHAMNIVYRTKKSPQRPLEHVADTIVDAPTAENSKKVLSPLVVRGKGRPPCLRKKSMIERVKPTTKKATQKGKRKQPHGRDIDRVDTCRNLFGQTNVGTQESVVFEPLQNTTEVLDFGETQLGDGTYEALDGTEDHGHVQG</sequence>
<evidence type="ECO:0000256" key="2">
    <source>
        <dbReference type="ARBA" id="ARBA00022723"/>
    </source>
</evidence>
<dbReference type="GO" id="GO:0006355">
    <property type="term" value="P:regulation of DNA-templated transcription"/>
    <property type="evidence" value="ECO:0007669"/>
    <property type="project" value="UniProtKB-UniRule"/>
</dbReference>
<comment type="similarity">
    <text evidence="1 6">Belongs to the FHY3/FAR1 family.</text>
</comment>
<dbReference type="GeneID" id="108996244"/>
<reference evidence="10" key="1">
    <citation type="submission" date="2025-08" db="UniProtKB">
        <authorList>
            <consortium name="RefSeq"/>
        </authorList>
    </citation>
    <scope>IDENTIFICATION</scope>
    <source>
        <tissue evidence="10">Leaves</tissue>
    </source>
</reference>
<evidence type="ECO:0000256" key="1">
    <source>
        <dbReference type="ARBA" id="ARBA00005889"/>
    </source>
</evidence>
<dbReference type="PROSITE" id="PS50966">
    <property type="entry name" value="ZF_SWIM"/>
    <property type="match status" value="1"/>
</dbReference>
<evidence type="ECO:0000256" key="5">
    <source>
        <dbReference type="PROSITE-ProRule" id="PRU00325"/>
    </source>
</evidence>
<dbReference type="PANTHER" id="PTHR31669:SF283">
    <property type="entry name" value="PROTEIN FAR1-RELATED SEQUENCE"/>
    <property type="match status" value="1"/>
</dbReference>
<feature type="region of interest" description="Disordered" evidence="7">
    <location>
        <begin position="667"/>
        <end position="687"/>
    </location>
</feature>
<protein>
    <recommendedName>
        <fullName evidence="6">Protein FAR1-RELATED SEQUENCE</fullName>
    </recommendedName>
</protein>
<dbReference type="KEGG" id="jre:108996244"/>
<comment type="subcellular location">
    <subcellularLocation>
        <location evidence="6">Nucleus</location>
    </subcellularLocation>
</comment>
<evidence type="ECO:0000256" key="4">
    <source>
        <dbReference type="ARBA" id="ARBA00022833"/>
    </source>
</evidence>
<keyword evidence="6" id="KW-0539">Nucleus</keyword>
<dbReference type="InterPro" id="IPR004330">
    <property type="entry name" value="FAR1_DNA_bnd_dom"/>
</dbReference>
<evidence type="ECO:0000256" key="6">
    <source>
        <dbReference type="RuleBase" id="RU367018"/>
    </source>
</evidence>
<comment type="function">
    <text evidence="6">Putative transcription activator involved in regulating light control of development.</text>
</comment>
<dbReference type="InterPro" id="IPR007527">
    <property type="entry name" value="Znf_SWIM"/>
</dbReference>
<accession>A0A2I4F7C8</accession>
<dbReference type="InterPro" id="IPR018289">
    <property type="entry name" value="MULE_transposase_dom"/>
</dbReference>
<dbReference type="Pfam" id="PF03101">
    <property type="entry name" value="FAR1"/>
    <property type="match status" value="1"/>
</dbReference>
<proteinExistence type="inferred from homology"/>
<keyword evidence="9" id="KW-1185">Reference proteome</keyword>
<keyword evidence="2 6" id="KW-0479">Metal-binding</keyword>
<keyword evidence="3 5" id="KW-0863">Zinc-finger</keyword>
<evidence type="ECO:0000313" key="10">
    <source>
        <dbReference type="RefSeq" id="XP_018827555.2"/>
    </source>
</evidence>
<dbReference type="InterPro" id="IPR031052">
    <property type="entry name" value="FHY3/FAR1"/>
</dbReference>
<evidence type="ECO:0000313" key="9">
    <source>
        <dbReference type="Proteomes" id="UP000235220"/>
    </source>
</evidence>
<dbReference type="GO" id="GO:0008270">
    <property type="term" value="F:zinc ion binding"/>
    <property type="evidence" value="ECO:0007669"/>
    <property type="project" value="UniProtKB-UniRule"/>
</dbReference>
<evidence type="ECO:0000256" key="3">
    <source>
        <dbReference type="ARBA" id="ARBA00022771"/>
    </source>
</evidence>
<gene>
    <name evidence="10" type="primary">LOC108996244</name>
</gene>
<dbReference type="Proteomes" id="UP000235220">
    <property type="component" value="Chromosome 1"/>
</dbReference>
<dbReference type="RefSeq" id="XP_018827555.2">
    <property type="nucleotide sequence ID" value="XM_018972010.2"/>
</dbReference>
<dbReference type="InterPro" id="IPR006564">
    <property type="entry name" value="Znf_PMZ"/>
</dbReference>
<dbReference type="AlphaFoldDB" id="A0A2I4F7C8"/>
<feature type="compositionally biased region" description="Basic residues" evidence="7">
    <location>
        <begin position="668"/>
        <end position="682"/>
    </location>
</feature>